<reference evidence="2 3" key="1">
    <citation type="submission" date="2021-08" db="EMBL/GenBank/DDBJ databases">
        <title>Complete genome sequence of Leptospira kobayashii strain E30.</title>
        <authorList>
            <person name="Nakao R."/>
            <person name="Nakamura S."/>
            <person name="Masuzawa T."/>
            <person name="Koizumi N."/>
        </authorList>
    </citation>
    <scope>NUCLEOTIDE SEQUENCE [LARGE SCALE GENOMIC DNA]</scope>
    <source>
        <strain evidence="2 3">E30</strain>
    </source>
</reference>
<dbReference type="Pfam" id="PF13372">
    <property type="entry name" value="Alginate_exp"/>
    <property type="match status" value="1"/>
</dbReference>
<accession>A0ABM7UQI2</accession>
<dbReference type="EMBL" id="AP025028">
    <property type="protein sequence ID" value="BDA77491.1"/>
    <property type="molecule type" value="Genomic_DNA"/>
</dbReference>
<feature type="domain" description="Alginate export" evidence="1">
    <location>
        <begin position="36"/>
        <end position="523"/>
    </location>
</feature>
<proteinExistence type="predicted"/>
<evidence type="ECO:0000313" key="2">
    <source>
        <dbReference type="EMBL" id="BDA77491.1"/>
    </source>
</evidence>
<evidence type="ECO:0000313" key="3">
    <source>
        <dbReference type="Proteomes" id="UP000245263"/>
    </source>
</evidence>
<gene>
    <name evidence="2" type="ORF">LPTSP3_g04210</name>
</gene>
<sequence>MIEKGIDPEFARHMFVEPDLAKSVNKSESLWINDVLRVGAYFRPRFESRNNLNFDKSNKEVIDRAVQTTSLFFIFDPSPYVSAKVTVQDSRVWGGEAPASSGDIRANFFNNTPTQIAAGQSNAALNSTDIREAFLMLKKLPLDIKVQLGRQIWAYGDQRMIGGGNWTINGLSYDGARIMLERSDFKIHLFAARPFWTQSGTNGVISANDPTINSASKGTDTTLFGTYNSVKILDAVTADVYSINVVRKWKPNTYNAATNLPNASADDPLAMNRSKQNEELYTAGFRLTNRTENNNLPKGSSWDWTVESAWQSGFTGKRIREKMFGYDLPTTYQNMKTEREKYTGQFHFAQTGYTFFEKLRIGGQIQYASGDANRSDGSASTFQTLSNPRFGVIPYFNTVAGISENIDTKNLISKGASISYKTDEYGTFQVSYFANDKAQRQDAWYAVSGAANSASTIGSANSSPVDTAKGSTESYTNNVYTQNYSLGKHIYTEIDLTWMGKINDNVSIWMGVGYLHAGNAITNYRNALYVYDASSNSFGINPNYILGKHKAATDGGMAYLQVNGAF</sequence>
<dbReference type="Proteomes" id="UP000245263">
    <property type="component" value="Chromosome 1"/>
</dbReference>
<evidence type="ECO:0000259" key="1">
    <source>
        <dbReference type="Pfam" id="PF13372"/>
    </source>
</evidence>
<keyword evidence="3" id="KW-1185">Reference proteome</keyword>
<dbReference type="InterPro" id="IPR025388">
    <property type="entry name" value="Alginate_export_dom"/>
</dbReference>
<name>A0ABM7UQI2_9LEPT</name>
<organism evidence="2 3">
    <name type="scientific">Leptospira kobayashii</name>
    <dbReference type="NCBI Taxonomy" id="1917830"/>
    <lineage>
        <taxon>Bacteria</taxon>
        <taxon>Pseudomonadati</taxon>
        <taxon>Spirochaetota</taxon>
        <taxon>Spirochaetia</taxon>
        <taxon>Leptospirales</taxon>
        <taxon>Leptospiraceae</taxon>
        <taxon>Leptospira</taxon>
    </lineage>
</organism>
<protein>
    <recommendedName>
        <fullName evidence="1">Alginate export domain-containing protein</fullName>
    </recommendedName>
</protein>